<dbReference type="RefSeq" id="WP_074592594.1">
    <property type="nucleotide sequence ID" value="NZ_FNBS01000033.1"/>
</dbReference>
<dbReference type="GO" id="GO:0000455">
    <property type="term" value="P:enzyme-directed rRNA pseudouridine synthesis"/>
    <property type="evidence" value="ECO:0007669"/>
    <property type="project" value="UniProtKB-ARBA"/>
</dbReference>
<dbReference type="Gene3D" id="3.10.290.10">
    <property type="entry name" value="RNA-binding S4 domain"/>
    <property type="match status" value="1"/>
</dbReference>
<dbReference type="SUPFAM" id="SSF55174">
    <property type="entry name" value="Alpha-L RNA-binding motif"/>
    <property type="match status" value="1"/>
</dbReference>
<dbReference type="InterPro" id="IPR018496">
    <property type="entry name" value="PsdUridine_synth_RsuA/RluB_CS"/>
</dbReference>
<evidence type="ECO:0000256" key="2">
    <source>
        <dbReference type="ARBA" id="ARBA00022884"/>
    </source>
</evidence>
<dbReference type="EMBL" id="FNBS01000033">
    <property type="protein sequence ID" value="SDF93878.1"/>
    <property type="molecule type" value="Genomic_DNA"/>
</dbReference>
<organism evidence="7 8">
    <name type="scientific">Thermoanaerobacter thermohydrosulfuricus</name>
    <name type="common">Clostridium thermohydrosulfuricum</name>
    <dbReference type="NCBI Taxonomy" id="1516"/>
    <lineage>
        <taxon>Bacteria</taxon>
        <taxon>Bacillati</taxon>
        <taxon>Bacillota</taxon>
        <taxon>Clostridia</taxon>
        <taxon>Thermoanaerobacterales</taxon>
        <taxon>Thermoanaerobacteraceae</taxon>
        <taxon>Thermoanaerobacter</taxon>
    </lineage>
</organism>
<dbReference type="AlphaFoldDB" id="A0A1I2BX93"/>
<evidence type="ECO:0000256" key="4">
    <source>
        <dbReference type="PROSITE-ProRule" id="PRU00182"/>
    </source>
</evidence>
<evidence type="ECO:0000313" key="8">
    <source>
        <dbReference type="Proteomes" id="UP000183404"/>
    </source>
</evidence>
<dbReference type="FunFam" id="3.30.70.1560:FF:000001">
    <property type="entry name" value="Pseudouridine synthase"/>
    <property type="match status" value="1"/>
</dbReference>
<sequence>MAKMRIDKLLSNVGIGTRKEVKKFIKEGLVLVNGNTVEDAGLIINTETDEILFDSKKIHYKEFIYIMMNKPKGVISATYDPIEKTVIDLLPQELKARNPFPVGRLDKDTEGLLLITNDGNLAHKLLSPKKNAIKKYYAEILGFVNERDIKAFKEGIVLKDGYKTLPADLEILLSSEVSKVYVYIREGKYHQIKRMFESVGKKVVYLKRLAMGSLTLDENLKPGQWRELSYEELAFLKKSIQK</sequence>
<dbReference type="InterPro" id="IPR042092">
    <property type="entry name" value="PsdUridine_s_RsuA/RluB/E/F_cat"/>
</dbReference>
<dbReference type="GO" id="GO:0003723">
    <property type="term" value="F:RNA binding"/>
    <property type="evidence" value="ECO:0007669"/>
    <property type="project" value="UniProtKB-KW"/>
</dbReference>
<evidence type="ECO:0000313" key="7">
    <source>
        <dbReference type="EMBL" id="SDF93878.1"/>
    </source>
</evidence>
<evidence type="ECO:0000256" key="5">
    <source>
        <dbReference type="RuleBase" id="RU003887"/>
    </source>
</evidence>
<dbReference type="SUPFAM" id="SSF55120">
    <property type="entry name" value="Pseudouridine synthase"/>
    <property type="match status" value="1"/>
</dbReference>
<dbReference type="InterPro" id="IPR050343">
    <property type="entry name" value="RsuA_PseudoU_synthase"/>
</dbReference>
<dbReference type="PROSITE" id="PS01149">
    <property type="entry name" value="PSI_RSU"/>
    <property type="match status" value="1"/>
</dbReference>
<dbReference type="InterPro" id="IPR036986">
    <property type="entry name" value="S4_RNA-bd_sf"/>
</dbReference>
<dbReference type="Gene3D" id="3.30.70.580">
    <property type="entry name" value="Pseudouridine synthase I, catalytic domain, N-terminal subdomain"/>
    <property type="match status" value="1"/>
</dbReference>
<keyword evidence="2 4" id="KW-0694">RNA-binding</keyword>
<proteinExistence type="inferred from homology"/>
<dbReference type="InterPro" id="IPR000748">
    <property type="entry name" value="PsdUridine_synth_RsuA/RluB/E/F"/>
</dbReference>
<dbReference type="SMART" id="SM00363">
    <property type="entry name" value="S4"/>
    <property type="match status" value="1"/>
</dbReference>
<dbReference type="GO" id="GO:0120159">
    <property type="term" value="F:rRNA pseudouridine synthase activity"/>
    <property type="evidence" value="ECO:0007669"/>
    <property type="project" value="UniProtKB-ARBA"/>
</dbReference>
<dbReference type="PROSITE" id="PS50889">
    <property type="entry name" value="S4"/>
    <property type="match status" value="1"/>
</dbReference>
<keyword evidence="3 5" id="KW-0413">Isomerase</keyword>
<dbReference type="InterPro" id="IPR020094">
    <property type="entry name" value="TruA/RsuA/RluB/E/F_N"/>
</dbReference>
<dbReference type="EC" id="5.4.99.-" evidence="5"/>
<dbReference type="Proteomes" id="UP000183404">
    <property type="component" value="Unassembled WGS sequence"/>
</dbReference>
<dbReference type="Pfam" id="PF01479">
    <property type="entry name" value="S4"/>
    <property type="match status" value="1"/>
</dbReference>
<dbReference type="CDD" id="cd00165">
    <property type="entry name" value="S4"/>
    <property type="match status" value="1"/>
</dbReference>
<feature type="domain" description="RNA-binding S4" evidence="6">
    <location>
        <begin position="4"/>
        <end position="59"/>
    </location>
</feature>
<dbReference type="NCBIfam" id="TIGR00093">
    <property type="entry name" value="pseudouridine synthase"/>
    <property type="match status" value="1"/>
</dbReference>
<dbReference type="InterPro" id="IPR002942">
    <property type="entry name" value="S4_RNA-bd"/>
</dbReference>
<comment type="similarity">
    <text evidence="1 5">Belongs to the pseudouridine synthase RsuA family.</text>
</comment>
<evidence type="ECO:0000259" key="6">
    <source>
        <dbReference type="SMART" id="SM00363"/>
    </source>
</evidence>
<evidence type="ECO:0000256" key="3">
    <source>
        <dbReference type="ARBA" id="ARBA00023235"/>
    </source>
</evidence>
<protein>
    <recommendedName>
        <fullName evidence="5">Pseudouridine synthase</fullName>
        <ecNumber evidence="5">5.4.99.-</ecNumber>
    </recommendedName>
</protein>
<dbReference type="Pfam" id="PF00849">
    <property type="entry name" value="PseudoU_synth_2"/>
    <property type="match status" value="1"/>
</dbReference>
<name>A0A1I2BX93_THETY</name>
<dbReference type="PANTHER" id="PTHR47683:SF4">
    <property type="entry name" value="PSEUDOURIDINE SYNTHASE"/>
    <property type="match status" value="1"/>
</dbReference>
<dbReference type="InterPro" id="IPR020103">
    <property type="entry name" value="PsdUridine_synth_cat_dom_sf"/>
</dbReference>
<reference evidence="7 8" key="1">
    <citation type="submission" date="2016-10" db="EMBL/GenBank/DDBJ databases">
        <authorList>
            <person name="de Groot N.N."/>
        </authorList>
    </citation>
    <scope>NUCLEOTIDE SEQUENCE [LARGE SCALE GENOMIC DNA]</scope>
    <source>
        <strain evidence="7 8">DSM 569</strain>
    </source>
</reference>
<dbReference type="GO" id="GO:0005829">
    <property type="term" value="C:cytosol"/>
    <property type="evidence" value="ECO:0007669"/>
    <property type="project" value="UniProtKB-ARBA"/>
</dbReference>
<gene>
    <name evidence="7" type="ORF">SAMN04244560_01503</name>
</gene>
<dbReference type="InterPro" id="IPR006145">
    <property type="entry name" value="PsdUridine_synth_RsuA/RluA"/>
</dbReference>
<accession>A0A1I2BX93</accession>
<evidence type="ECO:0000256" key="1">
    <source>
        <dbReference type="ARBA" id="ARBA00008348"/>
    </source>
</evidence>
<dbReference type="CDD" id="cd02553">
    <property type="entry name" value="PseudoU_synth_RsuA"/>
    <property type="match status" value="1"/>
</dbReference>
<dbReference type="PANTHER" id="PTHR47683">
    <property type="entry name" value="PSEUDOURIDINE SYNTHASE FAMILY PROTEIN-RELATED"/>
    <property type="match status" value="1"/>
</dbReference>
<dbReference type="Gene3D" id="3.30.70.1560">
    <property type="entry name" value="Alpha-L RNA-binding motif"/>
    <property type="match status" value="1"/>
</dbReference>